<feature type="region of interest" description="Disordered" evidence="1">
    <location>
        <begin position="42"/>
        <end position="63"/>
    </location>
</feature>
<evidence type="ECO:0000313" key="2">
    <source>
        <dbReference type="EMBL" id="QWK91148.1"/>
    </source>
</evidence>
<dbReference type="KEGG" id="gfu:KM031_04385"/>
<accession>A0A975S2N1</accession>
<feature type="compositionally biased region" description="Low complexity" evidence="1">
    <location>
        <begin position="54"/>
        <end position="63"/>
    </location>
</feature>
<name>A0A975S2N1_9RHOB</name>
<sequence>MHHDWIFDVLADLKGFALTNGLPALAAQVDAAMRVAEAELAAQGGEGGSGSGMIGLSRSGRPN</sequence>
<dbReference type="AlphaFoldDB" id="A0A975S2N1"/>
<dbReference type="Proteomes" id="UP000679352">
    <property type="component" value="Chromosome"/>
</dbReference>
<dbReference type="RefSeq" id="WP_215503339.1">
    <property type="nucleotide sequence ID" value="NZ_CP076361.1"/>
</dbReference>
<reference evidence="2" key="1">
    <citation type="submission" date="2021-06" db="EMBL/GenBank/DDBJ databases">
        <title>Direct submission.</title>
        <authorList>
            <person name="Lee C.-S."/>
            <person name="Jin L."/>
        </authorList>
    </citation>
    <scope>NUCLEOTIDE SEQUENCE</scope>
    <source>
        <strain evidence="2">Con5</strain>
    </source>
</reference>
<evidence type="ECO:0000313" key="3">
    <source>
        <dbReference type="Proteomes" id="UP000679352"/>
    </source>
</evidence>
<organism evidence="2 3">
    <name type="scientific">Gemmobacter fulvus</name>
    <dbReference type="NCBI Taxonomy" id="2840474"/>
    <lineage>
        <taxon>Bacteria</taxon>
        <taxon>Pseudomonadati</taxon>
        <taxon>Pseudomonadota</taxon>
        <taxon>Alphaproteobacteria</taxon>
        <taxon>Rhodobacterales</taxon>
        <taxon>Paracoccaceae</taxon>
        <taxon>Gemmobacter</taxon>
    </lineage>
</organism>
<evidence type="ECO:0000256" key="1">
    <source>
        <dbReference type="SAM" id="MobiDB-lite"/>
    </source>
</evidence>
<proteinExistence type="predicted"/>
<gene>
    <name evidence="2" type="ORF">KM031_04385</name>
</gene>
<protein>
    <submittedName>
        <fullName evidence="2">Uncharacterized protein</fullName>
    </submittedName>
</protein>
<dbReference type="EMBL" id="CP076361">
    <property type="protein sequence ID" value="QWK91148.1"/>
    <property type="molecule type" value="Genomic_DNA"/>
</dbReference>
<feature type="compositionally biased region" description="Gly residues" evidence="1">
    <location>
        <begin position="44"/>
        <end position="53"/>
    </location>
</feature>
<keyword evidence="3" id="KW-1185">Reference proteome</keyword>